<evidence type="ECO:0000256" key="7">
    <source>
        <dbReference type="ARBA" id="ARBA00023122"/>
    </source>
</evidence>
<feature type="transmembrane region" description="Helical" evidence="11">
    <location>
        <begin position="26"/>
        <end position="53"/>
    </location>
</feature>
<dbReference type="SUPFAM" id="SSF54631">
    <property type="entry name" value="CBS-domain pair"/>
    <property type="match status" value="1"/>
</dbReference>
<keyword evidence="3" id="KW-1003">Cell membrane</keyword>
<dbReference type="Gene3D" id="3.30.465.10">
    <property type="match status" value="1"/>
</dbReference>
<feature type="transmembrane region" description="Helical" evidence="11">
    <location>
        <begin position="81"/>
        <end position="103"/>
    </location>
</feature>
<dbReference type="NCBIfam" id="TIGR03520">
    <property type="entry name" value="GldE"/>
    <property type="match status" value="1"/>
</dbReference>
<comment type="similarity">
    <text evidence="2">Belongs to the UPF0053 family.</text>
</comment>
<dbReference type="InterPro" id="IPR046342">
    <property type="entry name" value="CBS_dom_sf"/>
</dbReference>
<keyword evidence="15" id="KW-1185">Reference proteome</keyword>
<dbReference type="SMART" id="SM00116">
    <property type="entry name" value="CBS"/>
    <property type="match status" value="2"/>
</dbReference>
<dbReference type="InterPro" id="IPR016169">
    <property type="entry name" value="FAD-bd_PCMH_sub2"/>
</dbReference>
<evidence type="ECO:0000259" key="13">
    <source>
        <dbReference type="PROSITE" id="PS51846"/>
    </source>
</evidence>
<keyword evidence="6 10" id="KW-1133">Transmembrane helix</keyword>
<dbReference type="InterPro" id="IPR044751">
    <property type="entry name" value="Ion_transp-like_CBS"/>
</dbReference>
<gene>
    <name evidence="14" type="ORF">LH29_19685</name>
</gene>
<feature type="domain" description="CBS" evidence="12">
    <location>
        <begin position="227"/>
        <end position="286"/>
    </location>
</feature>
<evidence type="ECO:0000313" key="15">
    <source>
        <dbReference type="Proteomes" id="UP000032544"/>
    </source>
</evidence>
<evidence type="ECO:0000256" key="6">
    <source>
        <dbReference type="ARBA" id="ARBA00022989"/>
    </source>
</evidence>
<dbReference type="CDD" id="cd04590">
    <property type="entry name" value="CBS_pair_CorC_HlyC_assoc"/>
    <property type="match status" value="1"/>
</dbReference>
<dbReference type="Pfam" id="PF03471">
    <property type="entry name" value="CorC_HlyC"/>
    <property type="match status" value="1"/>
</dbReference>
<dbReference type="InterPro" id="IPR019862">
    <property type="entry name" value="Motility-assoc_prot_GldE"/>
</dbReference>
<dbReference type="Pfam" id="PF00571">
    <property type="entry name" value="CBS"/>
    <property type="match status" value="2"/>
</dbReference>
<evidence type="ECO:0000256" key="10">
    <source>
        <dbReference type="PROSITE-ProRule" id="PRU01193"/>
    </source>
</evidence>
<evidence type="ECO:0000256" key="2">
    <source>
        <dbReference type="ARBA" id="ARBA00006337"/>
    </source>
</evidence>
<accession>A0A0D8JAE5</accession>
<feature type="transmembrane region" description="Helical" evidence="11">
    <location>
        <begin position="115"/>
        <end position="132"/>
    </location>
</feature>
<dbReference type="EMBL" id="JRHC01000005">
    <property type="protein sequence ID" value="KJF42748.1"/>
    <property type="molecule type" value="Genomic_DNA"/>
</dbReference>
<keyword evidence="8 10" id="KW-0472">Membrane</keyword>
<keyword evidence="7 9" id="KW-0129">CBS domain</keyword>
<evidence type="ECO:0000259" key="12">
    <source>
        <dbReference type="PROSITE" id="PS51371"/>
    </source>
</evidence>
<evidence type="ECO:0000256" key="11">
    <source>
        <dbReference type="SAM" id="Phobius"/>
    </source>
</evidence>
<dbReference type="Gene3D" id="3.10.580.10">
    <property type="entry name" value="CBS-domain"/>
    <property type="match status" value="1"/>
</dbReference>
<evidence type="ECO:0000256" key="1">
    <source>
        <dbReference type="ARBA" id="ARBA00004651"/>
    </source>
</evidence>
<feature type="domain" description="CBS" evidence="12">
    <location>
        <begin position="291"/>
        <end position="348"/>
    </location>
</feature>
<dbReference type="FunFam" id="3.10.580.10:FF:000002">
    <property type="entry name" value="Magnesium/cobalt efflux protein CorC"/>
    <property type="match status" value="1"/>
</dbReference>
<dbReference type="SMART" id="SM01091">
    <property type="entry name" value="CorC_HlyC"/>
    <property type="match status" value="1"/>
</dbReference>
<keyword evidence="4 10" id="KW-0812">Transmembrane</keyword>
<dbReference type="PROSITE" id="PS51371">
    <property type="entry name" value="CBS"/>
    <property type="match status" value="2"/>
</dbReference>
<evidence type="ECO:0000313" key="14">
    <source>
        <dbReference type="EMBL" id="KJF42748.1"/>
    </source>
</evidence>
<evidence type="ECO:0000256" key="8">
    <source>
        <dbReference type="ARBA" id="ARBA00023136"/>
    </source>
</evidence>
<dbReference type="InterPro" id="IPR002550">
    <property type="entry name" value="CNNM"/>
</dbReference>
<dbReference type="RefSeq" id="WP_045032688.1">
    <property type="nucleotide sequence ID" value="NZ_JRHC01000005.1"/>
</dbReference>
<dbReference type="PANTHER" id="PTHR22777">
    <property type="entry name" value="HEMOLYSIN-RELATED"/>
    <property type="match status" value="1"/>
</dbReference>
<dbReference type="GO" id="GO:0050660">
    <property type="term" value="F:flavin adenine dinucleotide binding"/>
    <property type="evidence" value="ECO:0007669"/>
    <property type="project" value="InterPro"/>
</dbReference>
<evidence type="ECO:0000256" key="3">
    <source>
        <dbReference type="ARBA" id="ARBA00022475"/>
    </source>
</evidence>
<dbReference type="Proteomes" id="UP000032544">
    <property type="component" value="Unassembled WGS sequence"/>
</dbReference>
<keyword evidence="5" id="KW-0677">Repeat</keyword>
<dbReference type="PATRIC" id="fig|1544798.3.peg.4112"/>
<dbReference type="InterPro" id="IPR000644">
    <property type="entry name" value="CBS_dom"/>
</dbReference>
<dbReference type="Pfam" id="PF01595">
    <property type="entry name" value="CNNM"/>
    <property type="match status" value="1"/>
</dbReference>
<protein>
    <submittedName>
        <fullName evidence="14">Hemolysin</fullName>
    </submittedName>
</protein>
<dbReference type="PANTHER" id="PTHR22777:SF32">
    <property type="entry name" value="UPF0053 INNER MEMBRANE PROTEIN YFJD"/>
    <property type="match status" value="1"/>
</dbReference>
<dbReference type="GO" id="GO:0005886">
    <property type="term" value="C:plasma membrane"/>
    <property type="evidence" value="ECO:0007669"/>
    <property type="project" value="UniProtKB-SubCell"/>
</dbReference>
<feature type="domain" description="CNNM transmembrane" evidence="13">
    <location>
        <begin position="22"/>
        <end position="209"/>
    </location>
</feature>
<dbReference type="InterPro" id="IPR036318">
    <property type="entry name" value="FAD-bd_PCMH-like_sf"/>
</dbReference>
<dbReference type="InterPro" id="IPR005170">
    <property type="entry name" value="Transptr-assoc_dom"/>
</dbReference>
<comment type="subcellular location">
    <subcellularLocation>
        <location evidence="1">Cell membrane</location>
        <topology evidence="1">Multi-pass membrane protein</topology>
    </subcellularLocation>
</comment>
<dbReference type="STRING" id="1544798.LH29_19685"/>
<proteinExistence type="inferred from homology"/>
<comment type="caution">
    <text evidence="14">The sequence shown here is derived from an EMBL/GenBank/DDBJ whole genome shotgun (WGS) entry which is preliminary data.</text>
</comment>
<dbReference type="AlphaFoldDB" id="A0A0D8JAE5"/>
<organism evidence="14 15">
    <name type="scientific">Draconibacterium sediminis</name>
    <dbReference type="NCBI Taxonomy" id="1544798"/>
    <lineage>
        <taxon>Bacteria</taxon>
        <taxon>Pseudomonadati</taxon>
        <taxon>Bacteroidota</taxon>
        <taxon>Bacteroidia</taxon>
        <taxon>Marinilabiliales</taxon>
        <taxon>Prolixibacteraceae</taxon>
        <taxon>Draconibacterium</taxon>
    </lineage>
</organism>
<dbReference type="OrthoDB" id="9798188at2"/>
<dbReference type="PROSITE" id="PS51846">
    <property type="entry name" value="CNNM"/>
    <property type="match status" value="1"/>
</dbReference>
<reference evidence="14 15" key="1">
    <citation type="submission" date="2014-09" db="EMBL/GenBank/DDBJ databases">
        <title>Draft Genome Sequence of Draconibacterium sp. JN14CK-3.</title>
        <authorList>
            <person name="Dong C."/>
            <person name="Lai Q."/>
            <person name="Shao Z."/>
        </authorList>
    </citation>
    <scope>NUCLEOTIDE SEQUENCE [LARGE SCALE GENOMIC DNA]</scope>
    <source>
        <strain evidence="14 15">JN14CK-3</strain>
    </source>
</reference>
<evidence type="ECO:0000256" key="9">
    <source>
        <dbReference type="PROSITE-ProRule" id="PRU00703"/>
    </source>
</evidence>
<sequence>METEPLLSLAAIGSWQIQLHPISPGIIVSIIIVLFLLFTSALISGSEVAYFSLSASDKHKLRHKGKNNERVLHNLESPEKLLATILVTNNFVNIGIVILTAFISNNLVSFVNAPTLQFVFQVVLITFFLLLFGEIFPKVYATHFALRFARFMALPLQTLEKLFRPINAILIYSTGFVNRRLQKHKKNISMDEISQALELTSDQELSDEKDILEGIVKFGNKSVEEIMTPRVDVVSIDIKANFEEVLEIINDSGYSRIPVYIDSFDEISGLLYIKDILQHSHKNKTFKWQTLIRPPFYVPDTKKISSLLEEFQKTKVHIAIVVDEYGGTSGIVSLEDILEEIVGDIADEFDDEESFFTQLSENSYLFDAKILLGDFYRVVNCDDTIFDEVKGDADTLAGLILEIKGEIPSLKEQVKCKTFTFTIEEVDNRRIKQIKVVINK</sequence>
<evidence type="ECO:0000256" key="5">
    <source>
        <dbReference type="ARBA" id="ARBA00022737"/>
    </source>
</evidence>
<name>A0A0D8JAE5_9BACT</name>
<dbReference type="SUPFAM" id="SSF56176">
    <property type="entry name" value="FAD-binding/transporter-associated domain-like"/>
    <property type="match status" value="1"/>
</dbReference>
<evidence type="ECO:0000256" key="4">
    <source>
        <dbReference type="ARBA" id="ARBA00022692"/>
    </source>
</evidence>